<dbReference type="GO" id="GO:0005829">
    <property type="term" value="C:cytosol"/>
    <property type="evidence" value="ECO:0007669"/>
    <property type="project" value="TreeGrafter"/>
</dbReference>
<reference evidence="8 9" key="1">
    <citation type="submission" date="2018-05" db="EMBL/GenBank/DDBJ databases">
        <title>Genomic Encyclopedia of Type Strains, Phase IV (KMG-IV): sequencing the most valuable type-strain genomes for metagenomic binning, comparative biology and taxonomic classification.</title>
        <authorList>
            <person name="Goeker M."/>
        </authorList>
    </citation>
    <scope>NUCLEOTIDE SEQUENCE [LARGE SCALE GENOMIC DNA]</scope>
    <source>
        <strain evidence="8 9">DSM 18773</strain>
    </source>
</reference>
<dbReference type="InterPro" id="IPR018035">
    <property type="entry name" value="Flagellar_FliH/T3SS_HrpE"/>
</dbReference>
<evidence type="ECO:0000256" key="5">
    <source>
        <dbReference type="ARBA" id="ARBA00022927"/>
    </source>
</evidence>
<dbReference type="AlphaFoldDB" id="A0A316D7K7"/>
<organism evidence="8 9">
    <name type="scientific">Tumebacillus permanentifrigoris</name>
    <dbReference type="NCBI Taxonomy" id="378543"/>
    <lineage>
        <taxon>Bacteria</taxon>
        <taxon>Bacillati</taxon>
        <taxon>Bacillota</taxon>
        <taxon>Bacilli</taxon>
        <taxon>Bacillales</taxon>
        <taxon>Alicyclobacillaceae</taxon>
        <taxon>Tumebacillus</taxon>
    </lineage>
</organism>
<keyword evidence="3" id="KW-0813">Transport</keyword>
<dbReference type="PANTHER" id="PTHR34982">
    <property type="entry name" value="YOP PROTEINS TRANSLOCATION PROTEIN L"/>
    <property type="match status" value="1"/>
</dbReference>
<sequence>MSKVLKASQAQVTQGAYFVHVQPIREAHQSVDPELDELKFEALQEAQGIREAARRDAEQIILAAEQQAQGLLEAERTRVEMILHNEIEAAKRVGYNEGYTVAQETVAQEYANAFAQVQTLYQLAEEDRRHYLDASEPMIVNLACSIADKIMRRESETDRSWVLEVVRAALEEIHDSGKVEVRVHPDDFEFVRDNRDVLRKVVPGQTDLVIIPDRAVAAGGCVLHTAFGNIDARIDTQLEEVRKALQDVAANLEA</sequence>
<evidence type="ECO:0000256" key="2">
    <source>
        <dbReference type="ARBA" id="ARBA00006602"/>
    </source>
</evidence>
<keyword evidence="8" id="KW-0969">Cilium</keyword>
<keyword evidence="6" id="KW-1006">Bacterial flagellum protein export</keyword>
<feature type="domain" description="Flagellar assembly protein FliH/Type III secretion system HrpE" evidence="7">
    <location>
        <begin position="114"/>
        <end position="240"/>
    </location>
</feature>
<keyword evidence="4" id="KW-1005">Bacterial flagellum biogenesis</keyword>
<dbReference type="Proteomes" id="UP000245634">
    <property type="component" value="Unassembled WGS sequence"/>
</dbReference>
<gene>
    <name evidence="8" type="ORF">C7459_10965</name>
</gene>
<name>A0A316D7K7_9BACL</name>
<evidence type="ECO:0000313" key="9">
    <source>
        <dbReference type="Proteomes" id="UP000245634"/>
    </source>
</evidence>
<dbReference type="EMBL" id="QGGL01000009">
    <property type="protein sequence ID" value="PWK12713.1"/>
    <property type="molecule type" value="Genomic_DNA"/>
</dbReference>
<evidence type="ECO:0000313" key="8">
    <source>
        <dbReference type="EMBL" id="PWK12713.1"/>
    </source>
</evidence>
<keyword evidence="9" id="KW-1185">Reference proteome</keyword>
<dbReference type="SUPFAM" id="SSF160527">
    <property type="entry name" value="V-type ATPase subunit E-like"/>
    <property type="match status" value="1"/>
</dbReference>
<comment type="similarity">
    <text evidence="2">Belongs to the FliH family.</text>
</comment>
<proteinExistence type="inferred from homology"/>
<comment type="caution">
    <text evidence="8">The sequence shown here is derived from an EMBL/GenBank/DDBJ whole genome shotgun (WGS) entry which is preliminary data.</text>
</comment>
<dbReference type="PANTHER" id="PTHR34982:SF1">
    <property type="entry name" value="FLAGELLAR ASSEMBLY PROTEIN FLIH"/>
    <property type="match status" value="1"/>
</dbReference>
<dbReference type="InterPro" id="IPR051472">
    <property type="entry name" value="T3SS_Stator/FliH"/>
</dbReference>
<comment type="function">
    <text evidence="1">Needed for flagellar regrowth and assembly.</text>
</comment>
<keyword evidence="5" id="KW-0653">Protein transport</keyword>
<evidence type="ECO:0000256" key="4">
    <source>
        <dbReference type="ARBA" id="ARBA00022795"/>
    </source>
</evidence>
<evidence type="ECO:0000256" key="1">
    <source>
        <dbReference type="ARBA" id="ARBA00003041"/>
    </source>
</evidence>
<dbReference type="GO" id="GO:0044781">
    <property type="term" value="P:bacterial-type flagellum organization"/>
    <property type="evidence" value="ECO:0007669"/>
    <property type="project" value="UniProtKB-KW"/>
</dbReference>
<evidence type="ECO:0000256" key="3">
    <source>
        <dbReference type="ARBA" id="ARBA00022448"/>
    </source>
</evidence>
<dbReference type="OrthoDB" id="19020at2"/>
<keyword evidence="8" id="KW-0282">Flagellum</keyword>
<evidence type="ECO:0000256" key="6">
    <source>
        <dbReference type="ARBA" id="ARBA00023225"/>
    </source>
</evidence>
<dbReference type="Pfam" id="PF02108">
    <property type="entry name" value="FliH"/>
    <property type="match status" value="1"/>
</dbReference>
<dbReference type="RefSeq" id="WP_109689369.1">
    <property type="nucleotide sequence ID" value="NZ_QGGL01000009.1"/>
</dbReference>
<dbReference type="GO" id="GO:0015031">
    <property type="term" value="P:protein transport"/>
    <property type="evidence" value="ECO:0007669"/>
    <property type="project" value="UniProtKB-KW"/>
</dbReference>
<keyword evidence="8" id="KW-0966">Cell projection</keyword>
<protein>
    <submittedName>
        <fullName evidence="8">Flagellar assembly protein FliH</fullName>
    </submittedName>
</protein>
<evidence type="ECO:0000259" key="7">
    <source>
        <dbReference type="Pfam" id="PF02108"/>
    </source>
</evidence>
<accession>A0A316D7K7</accession>